<dbReference type="GO" id="GO:0005576">
    <property type="term" value="C:extracellular region"/>
    <property type="evidence" value="ECO:0007669"/>
    <property type="project" value="UniProtKB-SubCell"/>
</dbReference>
<sequence>MSAPVDILSPTLTQSLANAALLGSGMLGELPGVAQPLRPRRAAEAGNTRTAALVEAMLGDEIPFERLRPEITRGIETGISACRAAAAEAQVVGEFATALENLLGTPGSAAALETLIGVLAESGQHPASGIIGRARALSDGLKRMSAAAQALRGDADQAIAATVADINALLAQLAETCRDIVVGAACGGAARGLITLRDQQLALLFGCLDVVTFLRADGGTSIFTRGGRPLLDGGGPGRLEHQPGGAVSLNGQDLSQQISSGRLHGLLSLRDTHLLGLAGQLDGLAALIRDRINIAFNHAIALPRSAGAVYAGSRAFLNPEQDRLTVSGGDTALTLLQDDGTPLAAVSIIGLMRAHLARHGLPVLGGFSVAQLAQALDAWLRERLDSQATCAFLDDEGRLTIALPRGRLSWRDQRSTALDSRAYPDPQQPLGLSGDLAFSDQFGNKFALTLTPGDSLQGIAAKVDSFSGLKASILSQRGGHILRLNNPSGCDIALEQPLGAAAALAFLPCPQLPAADVTVDWDGDGQGAHLISLPFDDYDSPLGLDGPLLLRAHDGAGQSLALRPDQSLAEIAAAVNAQGGALSASLKGAGNRWIIRIGGQPGHSLWAEGPAAFGLGLLPPPDLSVHGLARFLGLNDVFIEDGDPALCDSRPLPRAFATFAPGCLILRQRGDRRQTIGLEAGLTLPEVSDRINGTEGLAQASLLDEGPHLRLRLAARDGGALRVSGASAGHLGLTDGVRGLRARPDLLPEMLPGNAGDLVRQALTTPVAVAQGLALPAGNRSPQDLARALSQRNRALVGTSRETALRQQIAAATLDQRRGAGKSQMNRDATLVNTLRDAFFDSASVLMGLGQLRAALQRPEGDPPR</sequence>
<dbReference type="PANTHER" id="PTHR30033:SF2">
    <property type="entry name" value="FLAGELLAR HOOK PROTEIN"/>
    <property type="match status" value="1"/>
</dbReference>
<accession>A0A1J5QR04</accession>
<comment type="caution">
    <text evidence="7">The sequence shown here is derived from an EMBL/GenBank/DDBJ whole genome shotgun (WGS) entry which is preliminary data.</text>
</comment>
<dbReference type="EMBL" id="MLJW01000518">
    <property type="protein sequence ID" value="OIQ85832.1"/>
    <property type="molecule type" value="Genomic_DNA"/>
</dbReference>
<feature type="domain" description="Flagellar hook-associated protein FlgK helical" evidence="6">
    <location>
        <begin position="129"/>
        <end position="295"/>
    </location>
</feature>
<protein>
    <submittedName>
        <fullName evidence="7">Flagellar hook-associated protein FlgK</fullName>
    </submittedName>
</protein>
<dbReference type="GO" id="GO:0005198">
    <property type="term" value="F:structural molecule activity"/>
    <property type="evidence" value="ECO:0007669"/>
    <property type="project" value="InterPro"/>
</dbReference>
<dbReference type="PANTHER" id="PTHR30033">
    <property type="entry name" value="FLAGELLAR HOOK-ASSOCIATED PROTEIN 1"/>
    <property type="match status" value="1"/>
</dbReference>
<dbReference type="GO" id="GO:0044780">
    <property type="term" value="P:bacterial-type flagellum assembly"/>
    <property type="evidence" value="ECO:0007669"/>
    <property type="project" value="InterPro"/>
</dbReference>
<keyword evidence="5" id="KW-0975">Bacterial flagellum</keyword>
<dbReference type="AlphaFoldDB" id="A0A1J5QR04"/>
<name>A0A1J5QR04_9ZZZZ</name>
<dbReference type="InterPro" id="IPR053927">
    <property type="entry name" value="FlgK_helical"/>
</dbReference>
<comment type="subcellular location">
    <subcellularLocation>
        <location evidence="1">Bacterial flagellum</location>
    </subcellularLocation>
    <subcellularLocation>
        <location evidence="2">Secreted</location>
    </subcellularLocation>
</comment>
<keyword evidence="7" id="KW-0969">Cilium</keyword>
<evidence type="ECO:0000256" key="3">
    <source>
        <dbReference type="ARBA" id="ARBA00009677"/>
    </source>
</evidence>
<keyword evidence="7" id="KW-0282">Flagellum</keyword>
<keyword evidence="7" id="KW-0966">Cell projection</keyword>
<evidence type="ECO:0000313" key="7">
    <source>
        <dbReference type="EMBL" id="OIQ85832.1"/>
    </source>
</evidence>
<comment type="similarity">
    <text evidence="3">Belongs to the flagella basal body rod proteins family.</text>
</comment>
<evidence type="ECO:0000256" key="4">
    <source>
        <dbReference type="ARBA" id="ARBA00022525"/>
    </source>
</evidence>
<organism evidence="7">
    <name type="scientific">mine drainage metagenome</name>
    <dbReference type="NCBI Taxonomy" id="410659"/>
    <lineage>
        <taxon>unclassified sequences</taxon>
        <taxon>metagenomes</taxon>
        <taxon>ecological metagenomes</taxon>
    </lineage>
</organism>
<dbReference type="GO" id="GO:0009424">
    <property type="term" value="C:bacterial-type flagellum hook"/>
    <property type="evidence" value="ECO:0007669"/>
    <property type="project" value="InterPro"/>
</dbReference>
<reference evidence="7" key="1">
    <citation type="submission" date="2016-10" db="EMBL/GenBank/DDBJ databases">
        <title>Sequence of Gallionella enrichment culture.</title>
        <authorList>
            <person name="Poehlein A."/>
            <person name="Muehling M."/>
            <person name="Daniel R."/>
        </authorList>
    </citation>
    <scope>NUCLEOTIDE SEQUENCE</scope>
</reference>
<dbReference type="Pfam" id="PF22638">
    <property type="entry name" value="FlgK_D1"/>
    <property type="match status" value="1"/>
</dbReference>
<keyword evidence="4" id="KW-0964">Secreted</keyword>
<dbReference type="InterPro" id="IPR002371">
    <property type="entry name" value="FlgK"/>
</dbReference>
<evidence type="ECO:0000256" key="2">
    <source>
        <dbReference type="ARBA" id="ARBA00004613"/>
    </source>
</evidence>
<evidence type="ECO:0000256" key="1">
    <source>
        <dbReference type="ARBA" id="ARBA00004365"/>
    </source>
</evidence>
<gene>
    <name evidence="7" type="ORF">GALL_323280</name>
</gene>
<evidence type="ECO:0000256" key="5">
    <source>
        <dbReference type="ARBA" id="ARBA00023143"/>
    </source>
</evidence>
<proteinExistence type="inferred from homology"/>
<evidence type="ECO:0000259" key="6">
    <source>
        <dbReference type="Pfam" id="PF22638"/>
    </source>
</evidence>